<sequence length="198" mass="21824">MSHNHTSRANQNAGGHRGTTENTRAHTHWTPTKKAGTTEKAGRHTRSPEDNDKATWPQPKLEDSAGKKQLLQSRHWQRKQEKYRKTPSQDKDAGQRRVQGETKGASNGTAKQSSPNIPHPPKAQSNQRQKRNQCPEVNVPSNQGQCPRPGTNNPTDTPAKPPHPDRPSVSGTNSGARGDRGDTDQMLLHQPPQRNTGS</sequence>
<feature type="compositionally biased region" description="Polar residues" evidence="1">
    <location>
        <begin position="139"/>
        <end position="156"/>
    </location>
</feature>
<name>A0AAV7T7N4_PLEWA</name>
<proteinExistence type="predicted"/>
<protein>
    <submittedName>
        <fullName evidence="2">Uncharacterized protein</fullName>
    </submittedName>
</protein>
<feature type="compositionally biased region" description="Polar residues" evidence="1">
    <location>
        <begin position="1"/>
        <end position="13"/>
    </location>
</feature>
<feature type="compositionally biased region" description="Polar residues" evidence="1">
    <location>
        <begin position="104"/>
        <end position="116"/>
    </location>
</feature>
<comment type="caution">
    <text evidence="2">The sequence shown here is derived from an EMBL/GenBank/DDBJ whole genome shotgun (WGS) entry which is preliminary data.</text>
</comment>
<dbReference type="AlphaFoldDB" id="A0AAV7T7N4"/>
<organism evidence="2 3">
    <name type="scientific">Pleurodeles waltl</name>
    <name type="common">Iberian ribbed newt</name>
    <dbReference type="NCBI Taxonomy" id="8319"/>
    <lineage>
        <taxon>Eukaryota</taxon>
        <taxon>Metazoa</taxon>
        <taxon>Chordata</taxon>
        <taxon>Craniata</taxon>
        <taxon>Vertebrata</taxon>
        <taxon>Euteleostomi</taxon>
        <taxon>Amphibia</taxon>
        <taxon>Batrachia</taxon>
        <taxon>Caudata</taxon>
        <taxon>Salamandroidea</taxon>
        <taxon>Salamandridae</taxon>
        <taxon>Pleurodelinae</taxon>
        <taxon>Pleurodeles</taxon>
    </lineage>
</organism>
<gene>
    <name evidence="2" type="ORF">NDU88_004394</name>
</gene>
<reference evidence="2" key="1">
    <citation type="journal article" date="2022" name="bioRxiv">
        <title>Sequencing and chromosome-scale assembly of the giantPleurodeles waltlgenome.</title>
        <authorList>
            <person name="Brown T."/>
            <person name="Elewa A."/>
            <person name="Iarovenko S."/>
            <person name="Subramanian E."/>
            <person name="Araus A.J."/>
            <person name="Petzold A."/>
            <person name="Susuki M."/>
            <person name="Suzuki K.-i.T."/>
            <person name="Hayashi T."/>
            <person name="Toyoda A."/>
            <person name="Oliveira C."/>
            <person name="Osipova E."/>
            <person name="Leigh N.D."/>
            <person name="Simon A."/>
            <person name="Yun M.H."/>
        </authorList>
    </citation>
    <scope>NUCLEOTIDE SEQUENCE</scope>
    <source>
        <strain evidence="2">20211129_DDA</strain>
        <tissue evidence="2">Liver</tissue>
    </source>
</reference>
<feature type="compositionally biased region" description="Basic and acidic residues" evidence="1">
    <location>
        <begin position="78"/>
        <end position="100"/>
    </location>
</feature>
<evidence type="ECO:0000313" key="2">
    <source>
        <dbReference type="EMBL" id="KAJ1172549.1"/>
    </source>
</evidence>
<dbReference type="EMBL" id="JANPWB010000007">
    <property type="protein sequence ID" value="KAJ1172549.1"/>
    <property type="molecule type" value="Genomic_DNA"/>
</dbReference>
<accession>A0AAV7T7N4</accession>
<evidence type="ECO:0000313" key="3">
    <source>
        <dbReference type="Proteomes" id="UP001066276"/>
    </source>
</evidence>
<evidence type="ECO:0000256" key="1">
    <source>
        <dbReference type="SAM" id="MobiDB-lite"/>
    </source>
</evidence>
<dbReference type="Proteomes" id="UP001066276">
    <property type="component" value="Chromosome 4_1"/>
</dbReference>
<feature type="region of interest" description="Disordered" evidence="1">
    <location>
        <begin position="1"/>
        <end position="198"/>
    </location>
</feature>
<keyword evidence="3" id="KW-1185">Reference proteome</keyword>
<feature type="compositionally biased region" description="Basic and acidic residues" evidence="1">
    <location>
        <begin position="36"/>
        <end position="53"/>
    </location>
</feature>